<dbReference type="InterPro" id="IPR014977">
    <property type="entry name" value="WRC_dom"/>
</dbReference>
<dbReference type="EMBL" id="JAUUTY010000001">
    <property type="protein sequence ID" value="KAK1698786.1"/>
    <property type="molecule type" value="Genomic_DNA"/>
</dbReference>
<dbReference type="Pfam" id="PF08879">
    <property type="entry name" value="WRC"/>
    <property type="match status" value="1"/>
</dbReference>
<feature type="compositionally biased region" description="Low complexity" evidence="3">
    <location>
        <begin position="44"/>
        <end position="63"/>
    </location>
</feature>
<evidence type="ECO:0000313" key="6">
    <source>
        <dbReference type="Proteomes" id="UP001231189"/>
    </source>
</evidence>
<dbReference type="PANTHER" id="PTHR34680:SF8">
    <property type="entry name" value="WRC DOMAIN-CONTAINING PROTEIN"/>
    <property type="match status" value="1"/>
</dbReference>
<dbReference type="PANTHER" id="PTHR34680">
    <property type="entry name" value="EXPRESSED PROTEIN"/>
    <property type="match status" value="1"/>
</dbReference>
<feature type="region of interest" description="Disordered" evidence="3">
    <location>
        <begin position="1"/>
        <end position="75"/>
    </location>
</feature>
<evidence type="ECO:0000259" key="4">
    <source>
        <dbReference type="PROSITE" id="PS51667"/>
    </source>
</evidence>
<keyword evidence="6" id="KW-1185">Reference proteome</keyword>
<dbReference type="PROSITE" id="PS51667">
    <property type="entry name" value="WRC"/>
    <property type="match status" value="1"/>
</dbReference>
<comment type="caution">
    <text evidence="5">The sequence shown here is derived from an EMBL/GenBank/DDBJ whole genome shotgun (WGS) entry which is preliminary data.</text>
</comment>
<dbReference type="Proteomes" id="UP001231189">
    <property type="component" value="Unassembled WGS sequence"/>
</dbReference>
<feature type="region of interest" description="Disordered" evidence="3">
    <location>
        <begin position="216"/>
        <end position="332"/>
    </location>
</feature>
<keyword evidence="1" id="KW-0539">Nucleus</keyword>
<feature type="region of interest" description="Disordered" evidence="3">
    <location>
        <begin position="146"/>
        <end position="190"/>
    </location>
</feature>
<proteinExistence type="predicted"/>
<evidence type="ECO:0000256" key="1">
    <source>
        <dbReference type="ARBA" id="ARBA00023242"/>
    </source>
</evidence>
<dbReference type="AlphaFoldDB" id="A0AAD8U4G7"/>
<feature type="compositionally biased region" description="Basic and acidic residues" evidence="3">
    <location>
        <begin position="279"/>
        <end position="293"/>
    </location>
</feature>
<reference evidence="5" key="1">
    <citation type="submission" date="2023-07" db="EMBL/GenBank/DDBJ databases">
        <title>A chromosome-level genome assembly of Lolium multiflorum.</title>
        <authorList>
            <person name="Chen Y."/>
            <person name="Copetti D."/>
            <person name="Kolliker R."/>
            <person name="Studer B."/>
        </authorList>
    </citation>
    <scope>NUCLEOTIDE SEQUENCE</scope>
    <source>
        <strain evidence="5">02402/16</strain>
        <tissue evidence="5">Leaf</tissue>
    </source>
</reference>
<protein>
    <recommendedName>
        <fullName evidence="4">WRC domain-containing protein</fullName>
    </recommendedName>
</protein>
<sequence length="438" mass="49066">MRIRRSASRLLGSEYSSPAPPAFELPPPPPFELPLPPPPPVLQACSSSSAHAGSGGRLSASSAEPPCGHNRSPWDLMAQLDPSDPQELELFKDTYFVSVTYRTSWLFPTSIPAAWIKEEEEHMEEDQEEEDMAVDMADEDNYEPWKKVAKKKAAKKRVMKHKEEGKNVSRPRKKAKVKTDEDEEDQMADGGELWMCKKNDGKTWFCRRTVSQPDSYCLYHSDPKRPLQQASLATSKPSKRRRKRALDVGEGFYYYAGFGPSCSKRQCRPSSSMMESPPAEEKEQALAEEKEQAPPEEPADLTSDEPRADDSDPQVAPAHVDEPICDDTVGIAGCDEESSDDAFAWNGKPRVVGVNEGIKRKSPFKKRWRKPVKARSLKSLISVDPLAMATWHLGNIGARVPDQIETLEKFIENVEELHLRTAEAIIAENYPMPDTGNQ</sequence>
<evidence type="ECO:0000256" key="3">
    <source>
        <dbReference type="SAM" id="MobiDB-lite"/>
    </source>
</evidence>
<comment type="caution">
    <text evidence="2">Lacks conserved residue(s) required for the propagation of feature annotation.</text>
</comment>
<feature type="domain" description="WRC" evidence="4">
    <location>
        <begin position="190"/>
        <end position="235"/>
    </location>
</feature>
<gene>
    <name evidence="5" type="ORF">QYE76_015483</name>
</gene>
<name>A0AAD8U4G7_LOLMU</name>
<feature type="compositionally biased region" description="Pro residues" evidence="3">
    <location>
        <begin position="18"/>
        <end position="41"/>
    </location>
</feature>
<evidence type="ECO:0000256" key="2">
    <source>
        <dbReference type="PROSITE-ProRule" id="PRU01002"/>
    </source>
</evidence>
<evidence type="ECO:0000313" key="5">
    <source>
        <dbReference type="EMBL" id="KAK1698786.1"/>
    </source>
</evidence>
<accession>A0AAD8U4G7</accession>
<organism evidence="5 6">
    <name type="scientific">Lolium multiflorum</name>
    <name type="common">Italian ryegrass</name>
    <name type="synonym">Lolium perenne subsp. multiflorum</name>
    <dbReference type="NCBI Taxonomy" id="4521"/>
    <lineage>
        <taxon>Eukaryota</taxon>
        <taxon>Viridiplantae</taxon>
        <taxon>Streptophyta</taxon>
        <taxon>Embryophyta</taxon>
        <taxon>Tracheophyta</taxon>
        <taxon>Spermatophyta</taxon>
        <taxon>Magnoliopsida</taxon>
        <taxon>Liliopsida</taxon>
        <taxon>Poales</taxon>
        <taxon>Poaceae</taxon>
        <taxon>BOP clade</taxon>
        <taxon>Pooideae</taxon>
        <taxon>Poodae</taxon>
        <taxon>Poeae</taxon>
        <taxon>Poeae Chloroplast Group 2 (Poeae type)</taxon>
        <taxon>Loliodinae</taxon>
        <taxon>Loliinae</taxon>
        <taxon>Lolium</taxon>
    </lineage>
</organism>
<feature type="compositionally biased region" description="Basic residues" evidence="3">
    <location>
        <begin position="147"/>
        <end position="160"/>
    </location>
</feature>